<name>A0ABP8KTW8_9BACT</name>
<reference evidence="3" key="1">
    <citation type="journal article" date="2019" name="Int. J. Syst. Evol. Microbiol.">
        <title>The Global Catalogue of Microorganisms (GCM) 10K type strain sequencing project: providing services to taxonomists for standard genome sequencing and annotation.</title>
        <authorList>
            <consortium name="The Broad Institute Genomics Platform"/>
            <consortium name="The Broad Institute Genome Sequencing Center for Infectious Disease"/>
            <person name="Wu L."/>
            <person name="Ma J."/>
        </authorList>
    </citation>
    <scope>NUCLEOTIDE SEQUENCE [LARGE SCALE GENOMIC DNA]</scope>
    <source>
        <strain evidence="3">JCM 17925</strain>
    </source>
</reference>
<comment type="caution">
    <text evidence="2">The sequence shown here is derived from an EMBL/GenBank/DDBJ whole genome shotgun (WGS) entry which is preliminary data.</text>
</comment>
<feature type="chain" id="PRO_5046218050" evidence="1">
    <location>
        <begin position="19"/>
        <end position="607"/>
    </location>
</feature>
<evidence type="ECO:0000256" key="1">
    <source>
        <dbReference type="SAM" id="SignalP"/>
    </source>
</evidence>
<proteinExistence type="predicted"/>
<evidence type="ECO:0000313" key="2">
    <source>
        <dbReference type="EMBL" id="GAA4414864.1"/>
    </source>
</evidence>
<keyword evidence="3" id="KW-1185">Reference proteome</keyword>
<keyword evidence="1" id="KW-0732">Signal</keyword>
<protein>
    <submittedName>
        <fullName evidence="2">DUF885 domain-containing protein</fullName>
    </submittedName>
</protein>
<accession>A0ABP8KTW8</accession>
<dbReference type="PANTHER" id="PTHR33361:SF2">
    <property type="entry name" value="DUF885 DOMAIN-CONTAINING PROTEIN"/>
    <property type="match status" value="1"/>
</dbReference>
<organism evidence="2 3">
    <name type="scientific">Nibrella viscosa</name>
    <dbReference type="NCBI Taxonomy" id="1084524"/>
    <lineage>
        <taxon>Bacteria</taxon>
        <taxon>Pseudomonadati</taxon>
        <taxon>Bacteroidota</taxon>
        <taxon>Cytophagia</taxon>
        <taxon>Cytophagales</taxon>
        <taxon>Spirosomataceae</taxon>
        <taxon>Nibrella</taxon>
    </lineage>
</organism>
<feature type="signal peptide" evidence="1">
    <location>
        <begin position="1"/>
        <end position="18"/>
    </location>
</feature>
<dbReference type="EMBL" id="BAABHB010000012">
    <property type="protein sequence ID" value="GAA4414864.1"/>
    <property type="molecule type" value="Genomic_DNA"/>
</dbReference>
<dbReference type="Pfam" id="PF05960">
    <property type="entry name" value="DUF885"/>
    <property type="match status" value="1"/>
</dbReference>
<evidence type="ECO:0000313" key="3">
    <source>
        <dbReference type="Proteomes" id="UP001500936"/>
    </source>
</evidence>
<gene>
    <name evidence="2" type="ORF">GCM10023187_44830</name>
</gene>
<dbReference type="Proteomes" id="UP001500936">
    <property type="component" value="Unassembled WGS sequence"/>
</dbReference>
<sequence length="607" mass="69423">MKMLPLIPCLLLTLSALAQPRTAPRPNRPATAQPAATNLATEQLNAVLKAYQQFQGQEYSRRGTGRTTNPLGSFSEADHIRRGASYENLLKQVTAIDVRSLPADERITAELLRFVFQNEVEQVRYKSYLNPILVDYGFHIGFVGNASATPANVQEFENYLAKLRDFPRYVRQHIDLMRKGLTLGIAQPAVILEGYETTYEPHIVDQPEKSQFWRPFSRMPATFPESERSRLLADGRRAIMDSVAAGFRMVKTFFDTEYLPKAPTKIGVSNWPDGLDYYEQRVRYYTTLPMTARQVHELGLKEVARIRTEMDSVMRRSGFKGSFAEFLVFLRTDPQFYPKTPKDLLKEAAYIAKQAEAQLPTFFGKLPRQPFGVAPVPDYLAPKYTGGRYSGASIKSKNAGYYWVNTYDLKSRTLYTLEALTLHEAVPGHHLQTALAQELTDLPAFRQNLYVNAFGEGWALYTEWLGREMGFYQDPYSDFGRLTYEMWRACRLVVDTGIHAFGWSRDQAMKYLQDNTALSLHECRTETDRYISWPGQALSYKIGELKIKELRRKAEAELGAAFDIREFHDELLAQGTVTMPVLKTIVDAYIYRKKVTTYRKPESHSGR</sequence>
<dbReference type="InterPro" id="IPR010281">
    <property type="entry name" value="DUF885"/>
</dbReference>
<dbReference type="PANTHER" id="PTHR33361">
    <property type="entry name" value="GLR0591 PROTEIN"/>
    <property type="match status" value="1"/>
</dbReference>
<dbReference type="RefSeq" id="WP_345270262.1">
    <property type="nucleotide sequence ID" value="NZ_BAABHB010000012.1"/>
</dbReference>